<name>A0A6J5RV07_9CAUD</name>
<evidence type="ECO:0000256" key="1">
    <source>
        <dbReference type="SAM" id="MobiDB-lite"/>
    </source>
</evidence>
<protein>
    <submittedName>
        <fullName evidence="2">Uncharacterized protein</fullName>
    </submittedName>
</protein>
<feature type="compositionally biased region" description="Low complexity" evidence="1">
    <location>
        <begin position="96"/>
        <end position="119"/>
    </location>
</feature>
<accession>A0A6J5RV07</accession>
<sequence length="431" mass="46664">MAGAALAGLAQGLAQGMQLGSNLQDAQERRAYMKKKSEQDDTKFGWEKSDQEEKTRRRDLLKEGEKDYADADGILLPQQTAQPVAQTGIAPPPGNPAAQQMPPAPGGIAAPGAAPAAAPVQSKAANPYMTGLENDPDKDKKMDTYYERKSSALRKIYIAQGQYDKAEEVPKMMRQLRADNWSEKVGTAMASMAGGAPGAREAFAKVYGMVNDGWDLDPASGKFDAKTGAWAGLVRTKDGKKESFNLDAVGAMSIASKYKDPGEVVKFVIDRQDKDKDFKIKQQTADAHTTSAGASVMSAKAAQTRADADKTYANTLQGARAENEAMTTFNTTFGVREFQVKTSDEVKALMPDEKKAYETARGQSQLARIKANAASTLWNANDRAISPSIAAGAVEEILRRRAEGKREDGIDEKTKMPYINWVGKRVLVPKE</sequence>
<reference evidence="2" key="1">
    <citation type="submission" date="2020-05" db="EMBL/GenBank/DDBJ databases">
        <authorList>
            <person name="Chiriac C."/>
            <person name="Salcher M."/>
            <person name="Ghai R."/>
            <person name="Kavagutti S V."/>
        </authorList>
    </citation>
    <scope>NUCLEOTIDE SEQUENCE</scope>
</reference>
<evidence type="ECO:0000313" key="2">
    <source>
        <dbReference type="EMBL" id="CAB4195794.1"/>
    </source>
</evidence>
<proteinExistence type="predicted"/>
<dbReference type="EMBL" id="LR797250">
    <property type="protein sequence ID" value="CAB4195794.1"/>
    <property type="molecule type" value="Genomic_DNA"/>
</dbReference>
<feature type="region of interest" description="Disordered" evidence="1">
    <location>
        <begin position="25"/>
        <end position="141"/>
    </location>
</feature>
<gene>
    <name evidence="2" type="ORF">UFOVP1298_42</name>
</gene>
<organism evidence="2">
    <name type="scientific">uncultured Caudovirales phage</name>
    <dbReference type="NCBI Taxonomy" id="2100421"/>
    <lineage>
        <taxon>Viruses</taxon>
        <taxon>Duplodnaviria</taxon>
        <taxon>Heunggongvirae</taxon>
        <taxon>Uroviricota</taxon>
        <taxon>Caudoviricetes</taxon>
        <taxon>Peduoviridae</taxon>
        <taxon>Maltschvirus</taxon>
        <taxon>Maltschvirus maltsch</taxon>
    </lineage>
</organism>
<feature type="compositionally biased region" description="Basic and acidic residues" evidence="1">
    <location>
        <begin position="26"/>
        <end position="69"/>
    </location>
</feature>